<dbReference type="InterPro" id="IPR032716">
    <property type="entry name" value="ACC_epsilon"/>
</dbReference>
<dbReference type="EMBL" id="FNTL01000004">
    <property type="protein sequence ID" value="SEE50476.1"/>
    <property type="molecule type" value="Genomic_DNA"/>
</dbReference>
<organism evidence="2 3">
    <name type="scientific">Rhodococcus jostii</name>
    <dbReference type="NCBI Taxonomy" id="132919"/>
    <lineage>
        <taxon>Bacteria</taxon>
        <taxon>Bacillati</taxon>
        <taxon>Actinomycetota</taxon>
        <taxon>Actinomycetes</taxon>
        <taxon>Mycobacteriales</taxon>
        <taxon>Nocardiaceae</taxon>
        <taxon>Rhodococcus</taxon>
    </lineage>
</organism>
<sequence>MSVGESLDRVTAITEDEVRTETGSDAAAATSSVNGSAADTTLSDGAATDLPGDTGGADASREPFLTVVKGSPSDEEIAALVAVLSAVAAAGSGDPDSYLPPESWGAPTRMHRSNAPFSPYAFPNVTAYRR</sequence>
<name>A0A1H5JD72_RHOJO</name>
<protein>
    <submittedName>
        <fullName evidence="2">Acyl-CoA carboxylase epsilon subunit</fullName>
    </submittedName>
</protein>
<evidence type="ECO:0000256" key="1">
    <source>
        <dbReference type="SAM" id="MobiDB-lite"/>
    </source>
</evidence>
<evidence type="ECO:0000313" key="2">
    <source>
        <dbReference type="EMBL" id="SEE50476.1"/>
    </source>
</evidence>
<proteinExistence type="predicted"/>
<dbReference type="GO" id="GO:0004658">
    <property type="term" value="F:propionyl-CoA carboxylase activity"/>
    <property type="evidence" value="ECO:0007669"/>
    <property type="project" value="InterPro"/>
</dbReference>
<feature type="compositionally biased region" description="Polar residues" evidence="1">
    <location>
        <begin position="29"/>
        <end position="43"/>
    </location>
</feature>
<feature type="region of interest" description="Disordered" evidence="1">
    <location>
        <begin position="1"/>
        <end position="61"/>
    </location>
</feature>
<dbReference type="AlphaFoldDB" id="A0A1H5JD72"/>
<feature type="region of interest" description="Disordered" evidence="1">
    <location>
        <begin position="91"/>
        <end position="116"/>
    </location>
</feature>
<dbReference type="GO" id="GO:0003989">
    <property type="term" value="F:acetyl-CoA carboxylase activity"/>
    <property type="evidence" value="ECO:0007669"/>
    <property type="project" value="InterPro"/>
</dbReference>
<gene>
    <name evidence="2" type="ORF">SAMN04490220_8107</name>
</gene>
<accession>A0A1H5JD72</accession>
<evidence type="ECO:0000313" key="3">
    <source>
        <dbReference type="Proteomes" id="UP000183407"/>
    </source>
</evidence>
<dbReference type="Proteomes" id="UP000183407">
    <property type="component" value="Unassembled WGS sequence"/>
</dbReference>
<dbReference type="Pfam" id="PF13822">
    <property type="entry name" value="ACC_epsilon"/>
    <property type="match status" value="1"/>
</dbReference>
<reference evidence="3" key="1">
    <citation type="submission" date="2016-10" db="EMBL/GenBank/DDBJ databases">
        <authorList>
            <person name="Varghese N."/>
        </authorList>
    </citation>
    <scope>NUCLEOTIDE SEQUENCE [LARGE SCALE GENOMIC DNA]</scope>
    <source>
        <strain evidence="3">DSM 44719</strain>
    </source>
</reference>